<sequence length="588" mass="63357">MPMPDISRRQLLRSAGAAALAATAAASGAVSSAATAASSAATSGSAALGRVVRRGTTLAATIGKGTPNAQGYVELVAGPGEAHKVRKLAGAKAGVKRAKKRKGLLAFAQLSDVHITDAQSPLRVEWVDRWDDEDTQGGPTGQLASSYRAHEMLAAHIADSMVRQINSIGTGPVTGKPLALAVQTGDNSDNSQYNEIRWNIDVLDGAEVRADSGDPEKWEGVHDLDPDHYDIHYWHPDGTPAGAEPDRPHAKWGFPDAPGLLDAARRPFQAEGLKMPWISAFGNHDGLVQGNFLHAIDGLNEFAVGDRKAIVPPEGVTKVEVLGALLARGEAVSRLLKRIAEAPNTRTVTPDEDRRLLSRAEVVAEHFETTSKPVGHGFTEENKAAGTAYYAYTRGKIRFVVLDTVNTVSGGQYGYIDPAQLTWLRATLKQAKKAKKYVVICSHHPLSSFSDKQLAAKLESVLLANPVVIAWVNGHTHTNHVWAHPKTTVKGKNKGRGYWEINTASHIDWPQQSRLIEVADNKDGTLSIFTTMVDHGGPVSPSSDLADTHALASLGRELAANDWHEKAEDRRGKLMDRNVELLLKNPLR</sequence>
<dbReference type="Proteomes" id="UP001168537">
    <property type="component" value="Unassembled WGS sequence"/>
</dbReference>
<dbReference type="EMBL" id="JAUHJR010000001">
    <property type="protein sequence ID" value="MDN4160634.1"/>
    <property type="molecule type" value="Genomic_DNA"/>
</dbReference>
<dbReference type="InterPro" id="IPR006311">
    <property type="entry name" value="TAT_signal"/>
</dbReference>
<evidence type="ECO:0000313" key="3">
    <source>
        <dbReference type="Proteomes" id="UP001168537"/>
    </source>
</evidence>
<feature type="signal peptide" evidence="1">
    <location>
        <begin position="1"/>
        <end position="36"/>
    </location>
</feature>
<dbReference type="PANTHER" id="PTHR43143:SF1">
    <property type="entry name" value="SERINE_THREONINE-PROTEIN PHOSPHATASE CPPED1"/>
    <property type="match status" value="1"/>
</dbReference>
<feature type="chain" id="PRO_5046665885" evidence="1">
    <location>
        <begin position="37"/>
        <end position="588"/>
    </location>
</feature>
<proteinExistence type="predicted"/>
<dbReference type="PANTHER" id="PTHR43143">
    <property type="entry name" value="METALLOPHOSPHOESTERASE, CALCINEURIN SUPERFAMILY"/>
    <property type="match status" value="1"/>
</dbReference>
<evidence type="ECO:0000256" key="1">
    <source>
        <dbReference type="SAM" id="SignalP"/>
    </source>
</evidence>
<accession>A0ABT8ER86</accession>
<dbReference type="Gene3D" id="3.60.21.10">
    <property type="match status" value="1"/>
</dbReference>
<gene>
    <name evidence="2" type="ORF">QWY29_04660</name>
</gene>
<dbReference type="InterPro" id="IPR051918">
    <property type="entry name" value="STPP_CPPED1"/>
</dbReference>
<evidence type="ECO:0000313" key="2">
    <source>
        <dbReference type="EMBL" id="MDN4160634.1"/>
    </source>
</evidence>
<protein>
    <submittedName>
        <fullName evidence="2">TIGR03767 family metallophosphoesterase</fullName>
    </submittedName>
</protein>
<dbReference type="PROSITE" id="PS51318">
    <property type="entry name" value="TAT"/>
    <property type="match status" value="1"/>
</dbReference>
<dbReference type="RefSeq" id="WP_300959492.1">
    <property type="nucleotide sequence ID" value="NZ_JAUHJR010000001.1"/>
</dbReference>
<organism evidence="2 3">
    <name type="scientific">Nocardioides abyssi</name>
    <dbReference type="NCBI Taxonomy" id="3058370"/>
    <lineage>
        <taxon>Bacteria</taxon>
        <taxon>Bacillati</taxon>
        <taxon>Actinomycetota</taxon>
        <taxon>Actinomycetes</taxon>
        <taxon>Propionibacteriales</taxon>
        <taxon>Nocardioidaceae</taxon>
        <taxon>Nocardioides</taxon>
    </lineage>
</organism>
<dbReference type="NCBIfam" id="TIGR03767">
    <property type="entry name" value="P_acnes_RR"/>
    <property type="match status" value="1"/>
</dbReference>
<dbReference type="SUPFAM" id="SSF56300">
    <property type="entry name" value="Metallo-dependent phosphatases"/>
    <property type="match status" value="1"/>
</dbReference>
<dbReference type="InterPro" id="IPR022506">
    <property type="entry name" value="Metallophosphoesterase_PPA1498"/>
</dbReference>
<keyword evidence="3" id="KW-1185">Reference proteome</keyword>
<reference evidence="2" key="1">
    <citation type="submission" date="2023-06" db="EMBL/GenBank/DDBJ databases">
        <title>Draft genome sequence of Nocardioides sp. SOB72.</title>
        <authorList>
            <person name="Zhang G."/>
        </authorList>
    </citation>
    <scope>NUCLEOTIDE SEQUENCE</scope>
    <source>
        <strain evidence="2">SOB72</strain>
    </source>
</reference>
<keyword evidence="1" id="KW-0732">Signal</keyword>
<dbReference type="InterPro" id="IPR029052">
    <property type="entry name" value="Metallo-depent_PP-like"/>
</dbReference>
<comment type="caution">
    <text evidence="2">The sequence shown here is derived from an EMBL/GenBank/DDBJ whole genome shotgun (WGS) entry which is preliminary data.</text>
</comment>
<name>A0ABT8ER86_9ACTN</name>